<evidence type="ECO:0000256" key="1">
    <source>
        <dbReference type="SAM" id="MobiDB-lite"/>
    </source>
</evidence>
<evidence type="ECO:0000313" key="3">
    <source>
        <dbReference type="Proteomes" id="UP000693981"/>
    </source>
</evidence>
<feature type="region of interest" description="Disordered" evidence="1">
    <location>
        <begin position="1"/>
        <end position="33"/>
    </location>
</feature>
<evidence type="ECO:0000313" key="2">
    <source>
        <dbReference type="EMBL" id="KAG7396778.1"/>
    </source>
</evidence>
<dbReference type="Proteomes" id="UP000693981">
    <property type="component" value="Unassembled WGS sequence"/>
</dbReference>
<name>A0A8T1WX31_9STRA</name>
<gene>
    <name evidence="2" type="ORF">PHYBOEH_001807</name>
</gene>
<organism evidence="2 3">
    <name type="scientific">Phytophthora boehmeriae</name>
    <dbReference type="NCBI Taxonomy" id="109152"/>
    <lineage>
        <taxon>Eukaryota</taxon>
        <taxon>Sar</taxon>
        <taxon>Stramenopiles</taxon>
        <taxon>Oomycota</taxon>
        <taxon>Peronosporomycetes</taxon>
        <taxon>Peronosporales</taxon>
        <taxon>Peronosporaceae</taxon>
        <taxon>Phytophthora</taxon>
    </lineage>
</organism>
<proteinExistence type="predicted"/>
<keyword evidence="3" id="KW-1185">Reference proteome</keyword>
<reference evidence="2" key="1">
    <citation type="submission" date="2021-02" db="EMBL/GenBank/DDBJ databases">
        <authorList>
            <person name="Palmer J.M."/>
        </authorList>
    </citation>
    <scope>NUCLEOTIDE SEQUENCE</scope>
    <source>
        <strain evidence="2">SCRP23</strain>
    </source>
</reference>
<dbReference type="EMBL" id="JAGDFL010000140">
    <property type="protein sequence ID" value="KAG7396778.1"/>
    <property type="molecule type" value="Genomic_DNA"/>
</dbReference>
<accession>A0A8T1WX31</accession>
<protein>
    <submittedName>
        <fullName evidence="2">Uncharacterized protein</fullName>
    </submittedName>
</protein>
<dbReference type="AlphaFoldDB" id="A0A8T1WX31"/>
<sequence>MVSPDPAQAINRVETSSTRSLRGADTTIDNTDDEQRIVNPEKGINFLSFKAYVTRDYGALKNHPDYKKYMNFDTHLRKKELKKVKKMNKKNKKKNTES</sequence>
<comment type="caution">
    <text evidence="2">The sequence shown here is derived from an EMBL/GenBank/DDBJ whole genome shotgun (WGS) entry which is preliminary data.</text>
</comment>